<name>A0A829H4Q6_LACPA</name>
<evidence type="ECO:0000313" key="1">
    <source>
        <dbReference type="EMBL" id="EPC70227.1"/>
    </source>
</evidence>
<organism evidence="1 2">
    <name type="scientific">Lacticaseibacillus paracasei subsp. paracasei Lpp41</name>
    <dbReference type="NCBI Taxonomy" id="1256208"/>
    <lineage>
        <taxon>Bacteria</taxon>
        <taxon>Bacillati</taxon>
        <taxon>Bacillota</taxon>
        <taxon>Bacilli</taxon>
        <taxon>Lactobacillales</taxon>
        <taxon>Lactobacillaceae</taxon>
        <taxon>Lacticaseibacillus</taxon>
    </lineage>
</organism>
<evidence type="ECO:0000313" key="2">
    <source>
        <dbReference type="Proteomes" id="UP000014244"/>
    </source>
</evidence>
<sequence>QQLDFLVIHLNAIDAAFIPDVDKKSLRDQLHQDYATYC</sequence>
<accession>A0A829H4Q6</accession>
<comment type="caution">
    <text evidence="1">The sequence shown here is derived from an EMBL/GenBank/DDBJ whole genome shotgun (WGS) entry which is preliminary data.</text>
</comment>
<gene>
    <name evidence="1" type="ORF">Lpp41_15391</name>
</gene>
<reference evidence="1 2" key="1">
    <citation type="journal article" date="2013" name="PLoS ONE">
        <title>Lactobacillus paracasei comparative genomics: towards species pan-genome definition and exploitation of diversity.</title>
        <authorList>
            <person name="Smokvina T."/>
            <person name="Wels M."/>
            <person name="Polka J."/>
            <person name="Chervaux C."/>
            <person name="Brisse S."/>
            <person name="Boekhorst J."/>
            <person name="van Hylckama Vlieg J.E."/>
            <person name="Siezen R.J."/>
        </authorList>
    </citation>
    <scope>NUCLEOTIDE SEQUENCE [LARGE SCALE GENOMIC DNA]</scope>
    <source>
        <strain evidence="1 2">Lpp41</strain>
    </source>
</reference>
<feature type="non-terminal residue" evidence="1">
    <location>
        <position position="1"/>
    </location>
</feature>
<dbReference type="Proteomes" id="UP000014244">
    <property type="component" value="Unassembled WGS sequence"/>
</dbReference>
<dbReference type="EMBL" id="ANKE01000729">
    <property type="protein sequence ID" value="EPC70227.1"/>
    <property type="molecule type" value="Genomic_DNA"/>
</dbReference>
<dbReference type="AlphaFoldDB" id="A0A829H4Q6"/>
<protein>
    <submittedName>
        <fullName evidence="1">Adenosine deaminase</fullName>
    </submittedName>
</protein>
<proteinExistence type="predicted"/>